<keyword evidence="6" id="KW-1185">Reference proteome</keyword>
<dbReference type="EMBL" id="FN649760">
    <property type="protein sequence ID" value="CBN76219.1"/>
    <property type="molecule type" value="Genomic_DNA"/>
</dbReference>
<reference evidence="5 6" key="1">
    <citation type="journal article" date="2010" name="Nature">
        <title>The Ectocarpus genome and the independent evolution of multicellularity in brown algae.</title>
        <authorList>
            <person name="Cock J.M."/>
            <person name="Sterck L."/>
            <person name="Rouze P."/>
            <person name="Scornet D."/>
            <person name="Allen A.E."/>
            <person name="Amoutzias G."/>
            <person name="Anthouard V."/>
            <person name="Artiguenave F."/>
            <person name="Aury J.M."/>
            <person name="Badger J.H."/>
            <person name="Beszteri B."/>
            <person name="Billiau K."/>
            <person name="Bonnet E."/>
            <person name="Bothwell J.H."/>
            <person name="Bowler C."/>
            <person name="Boyen C."/>
            <person name="Brownlee C."/>
            <person name="Carrano C.J."/>
            <person name="Charrier B."/>
            <person name="Cho G.Y."/>
            <person name="Coelho S.M."/>
            <person name="Collen J."/>
            <person name="Corre E."/>
            <person name="Da Silva C."/>
            <person name="Delage L."/>
            <person name="Delaroque N."/>
            <person name="Dittami S.M."/>
            <person name="Doulbeau S."/>
            <person name="Elias M."/>
            <person name="Farnham G."/>
            <person name="Gachon C.M."/>
            <person name="Gschloessl B."/>
            <person name="Heesch S."/>
            <person name="Jabbari K."/>
            <person name="Jubin C."/>
            <person name="Kawai H."/>
            <person name="Kimura K."/>
            <person name="Kloareg B."/>
            <person name="Kupper F.C."/>
            <person name="Lang D."/>
            <person name="Le Bail A."/>
            <person name="Leblanc C."/>
            <person name="Lerouge P."/>
            <person name="Lohr M."/>
            <person name="Lopez P.J."/>
            <person name="Martens C."/>
            <person name="Maumus F."/>
            <person name="Michel G."/>
            <person name="Miranda-Saavedra D."/>
            <person name="Morales J."/>
            <person name="Moreau H."/>
            <person name="Motomura T."/>
            <person name="Nagasato C."/>
            <person name="Napoli C.A."/>
            <person name="Nelson D.R."/>
            <person name="Nyvall-Collen P."/>
            <person name="Peters A.F."/>
            <person name="Pommier C."/>
            <person name="Potin P."/>
            <person name="Poulain J."/>
            <person name="Quesneville H."/>
            <person name="Read B."/>
            <person name="Rensing S.A."/>
            <person name="Ritter A."/>
            <person name="Rousvoal S."/>
            <person name="Samanta M."/>
            <person name="Samson G."/>
            <person name="Schroeder D.C."/>
            <person name="Segurens B."/>
            <person name="Strittmatter M."/>
            <person name="Tonon T."/>
            <person name="Tregear J.W."/>
            <person name="Valentin K."/>
            <person name="von Dassow P."/>
            <person name="Yamagishi T."/>
            <person name="Van de Peer Y."/>
            <person name="Wincker P."/>
        </authorList>
    </citation>
    <scope>NUCLEOTIDE SEQUENCE [LARGE SCALE GENOMIC DNA]</scope>
    <source>
        <strain evidence="6">Ec32 / CCAP1310/4</strain>
    </source>
</reference>
<accession>D8LMP3</accession>
<dbReference type="Gene3D" id="1.25.40.20">
    <property type="entry name" value="Ankyrin repeat-containing domain"/>
    <property type="match status" value="2"/>
</dbReference>
<dbReference type="PANTHER" id="PTHR24171:SF9">
    <property type="entry name" value="ANKYRIN REPEAT DOMAIN-CONTAINING PROTEIN 39"/>
    <property type="match status" value="1"/>
</dbReference>
<proteinExistence type="predicted"/>
<dbReference type="PROSITE" id="PS50088">
    <property type="entry name" value="ANK_REPEAT"/>
    <property type="match status" value="5"/>
</dbReference>
<evidence type="ECO:0000313" key="5">
    <source>
        <dbReference type="EMBL" id="CBN76219.1"/>
    </source>
</evidence>
<evidence type="ECO:0000256" key="4">
    <source>
        <dbReference type="SAM" id="Coils"/>
    </source>
</evidence>
<name>D8LMP3_ECTSI</name>
<dbReference type="GO" id="GO:0004842">
    <property type="term" value="F:ubiquitin-protein transferase activity"/>
    <property type="evidence" value="ECO:0007669"/>
    <property type="project" value="TreeGrafter"/>
</dbReference>
<organism evidence="5 6">
    <name type="scientific">Ectocarpus siliculosus</name>
    <name type="common">Brown alga</name>
    <name type="synonym">Conferva siliculosa</name>
    <dbReference type="NCBI Taxonomy" id="2880"/>
    <lineage>
        <taxon>Eukaryota</taxon>
        <taxon>Sar</taxon>
        <taxon>Stramenopiles</taxon>
        <taxon>Ochrophyta</taxon>
        <taxon>PX clade</taxon>
        <taxon>Phaeophyceae</taxon>
        <taxon>Ectocarpales</taxon>
        <taxon>Ectocarpaceae</taxon>
        <taxon>Ectocarpus</taxon>
    </lineage>
</organism>
<dbReference type="eggNOG" id="KOG4177">
    <property type="taxonomic scope" value="Eukaryota"/>
</dbReference>
<feature type="repeat" description="ANK" evidence="3">
    <location>
        <begin position="207"/>
        <end position="239"/>
    </location>
</feature>
<dbReference type="Proteomes" id="UP000002630">
    <property type="component" value="Unassembled WGS sequence"/>
</dbReference>
<feature type="repeat" description="ANK" evidence="3">
    <location>
        <begin position="141"/>
        <end position="173"/>
    </location>
</feature>
<dbReference type="SUPFAM" id="SSF48403">
    <property type="entry name" value="Ankyrin repeat"/>
    <property type="match status" value="1"/>
</dbReference>
<dbReference type="InParanoid" id="D8LMP3"/>
<dbReference type="InterPro" id="IPR002110">
    <property type="entry name" value="Ankyrin_rpt"/>
</dbReference>
<feature type="repeat" description="ANK" evidence="3">
    <location>
        <begin position="174"/>
        <end position="206"/>
    </location>
</feature>
<sequence>MYVLKTFDTGGISGSSTTETWRNPAAAIEAFAPRVVHGLSAWLSVFDKYWIDNIPPTYVWHVLVPHQKSQGFYVDASWLHTTGSARGDLESVQKYIATGGDLERMDWDNCTALHIACAGAFSQVAQLLINKGANLNAKTRIEHTPLHLACRYGHYNIALALLAKGAEVDSRDNELNTPLHKASSNGHANLCLELVKRGATVSAVNASNYTPLHWAAYKGRTAAVEALLQVGADLTAVAARGTTSLHAASYYGHLESVVIMLKAGADPGLMDETGAKPGDVFHDGVGMSQRFEIKKLIRQRYNLMAEGFRNTRAAYVKVWMDLERKNMDQAQSALEVELLWGQLERREKELNMSKVGARDLGHAVKQLKTALETNRTTIREKNSRIKALEERLANLSVSAVSGEVVAPGRPPATVLS</sequence>
<dbReference type="OrthoDB" id="194358at2759"/>
<protein>
    <submittedName>
        <fullName evidence="5">Uncharacterized protein</fullName>
    </submittedName>
</protein>
<evidence type="ECO:0000256" key="1">
    <source>
        <dbReference type="ARBA" id="ARBA00022737"/>
    </source>
</evidence>
<keyword evidence="4" id="KW-0175">Coiled coil</keyword>
<feature type="coiled-coil region" evidence="4">
    <location>
        <begin position="371"/>
        <end position="398"/>
    </location>
</feature>
<dbReference type="PROSITE" id="PS50297">
    <property type="entry name" value="ANK_REP_REGION"/>
    <property type="match status" value="5"/>
</dbReference>
<keyword evidence="1" id="KW-0677">Repeat</keyword>
<dbReference type="AlphaFoldDB" id="D8LMP3"/>
<evidence type="ECO:0000256" key="2">
    <source>
        <dbReference type="ARBA" id="ARBA00023043"/>
    </source>
</evidence>
<dbReference type="PANTHER" id="PTHR24171">
    <property type="entry name" value="ANKYRIN REPEAT DOMAIN-CONTAINING PROTEIN 39-RELATED"/>
    <property type="match status" value="1"/>
</dbReference>
<feature type="repeat" description="ANK" evidence="3">
    <location>
        <begin position="240"/>
        <end position="272"/>
    </location>
</feature>
<dbReference type="GO" id="GO:0085020">
    <property type="term" value="P:protein K6-linked ubiquitination"/>
    <property type="evidence" value="ECO:0007669"/>
    <property type="project" value="TreeGrafter"/>
</dbReference>
<dbReference type="InterPro" id="IPR036770">
    <property type="entry name" value="Ankyrin_rpt-contain_sf"/>
</dbReference>
<evidence type="ECO:0000256" key="3">
    <source>
        <dbReference type="PROSITE-ProRule" id="PRU00023"/>
    </source>
</evidence>
<dbReference type="Pfam" id="PF12796">
    <property type="entry name" value="Ank_2"/>
    <property type="match status" value="2"/>
</dbReference>
<dbReference type="STRING" id="2880.D8LMP3"/>
<keyword evidence="2 3" id="KW-0040">ANK repeat</keyword>
<evidence type="ECO:0000313" key="6">
    <source>
        <dbReference type="Proteomes" id="UP000002630"/>
    </source>
</evidence>
<dbReference type="SMART" id="SM00248">
    <property type="entry name" value="ANK"/>
    <property type="match status" value="5"/>
</dbReference>
<feature type="repeat" description="ANK" evidence="3">
    <location>
        <begin position="108"/>
        <end position="140"/>
    </location>
</feature>
<gene>
    <name evidence="5" type="ORF">Esi_0409_0002</name>
</gene>